<dbReference type="EMBL" id="BX284604">
    <property type="protein sequence ID" value="CDR32728.1"/>
    <property type="molecule type" value="Genomic_DNA"/>
</dbReference>
<proteinExistence type="predicted"/>
<feature type="transmembrane region" description="Helical" evidence="1">
    <location>
        <begin position="6"/>
        <end position="23"/>
    </location>
</feature>
<evidence type="ECO:0000313" key="3">
    <source>
        <dbReference type="Proteomes" id="UP000001940"/>
    </source>
</evidence>
<dbReference type="RefSeq" id="NP_001293959.1">
    <property type="nucleotide sequence ID" value="NM_001307030.1"/>
</dbReference>
<keyword evidence="1" id="KW-0812">Transmembrane</keyword>
<organism evidence="2 3">
    <name type="scientific">Caenorhabditis elegans</name>
    <dbReference type="NCBI Taxonomy" id="6239"/>
    <lineage>
        <taxon>Eukaryota</taxon>
        <taxon>Metazoa</taxon>
        <taxon>Ecdysozoa</taxon>
        <taxon>Nematoda</taxon>
        <taxon>Chromadorea</taxon>
        <taxon>Rhabditida</taxon>
        <taxon>Rhabditina</taxon>
        <taxon>Rhabditomorpha</taxon>
        <taxon>Rhabditoidea</taxon>
        <taxon>Rhabditidae</taxon>
        <taxon>Peloderinae</taxon>
        <taxon>Caenorhabditis</taxon>
    </lineage>
</organism>
<keyword evidence="3" id="KW-1185">Reference proteome</keyword>
<sequence>MNHLQYLNLDIFLVILVILFIVSKF</sequence>
<keyword evidence="1" id="KW-1133">Transmembrane helix</keyword>
<keyword evidence="1" id="KW-0472">Membrane</keyword>
<evidence type="ECO:0000313" key="4">
    <source>
        <dbReference type="WormBase" id="F08G5.5c"/>
    </source>
</evidence>
<gene>
    <name evidence="2 4" type="primary">ugt-65</name>
    <name evidence="2" type="ORF">CELE_F08G5.5</name>
    <name evidence="4" type="ORF">F08G5.5</name>
</gene>
<dbReference type="Proteomes" id="UP000001940">
    <property type="component" value="Chromosome IV"/>
</dbReference>
<protein>
    <submittedName>
        <fullName evidence="2">NADH dehydrogenase subunit 1</fullName>
    </submittedName>
</protein>
<dbReference type="ExpressionAtlas" id="A0A061ACT8">
    <property type="expression patterns" value="baseline and differential"/>
</dbReference>
<accession>A0A061ACT8</accession>
<dbReference type="AGR" id="WB:WBGene00008583"/>
<reference evidence="2 3" key="1">
    <citation type="journal article" date="1998" name="Science">
        <title>Genome sequence of the nematode C. elegans: a platform for investigating biology.</title>
        <authorList>
            <consortium name="The C. elegans sequencing consortium"/>
            <person name="Sulson J.E."/>
            <person name="Waterston R."/>
        </authorList>
    </citation>
    <scope>NUCLEOTIDE SEQUENCE [LARGE SCALE GENOMIC DNA]</scope>
    <source>
        <strain evidence="2 3">Bristol N2</strain>
    </source>
</reference>
<evidence type="ECO:0000256" key="1">
    <source>
        <dbReference type="SAM" id="Phobius"/>
    </source>
</evidence>
<name>A0A061ACT8_CAEEL</name>
<dbReference type="Bgee" id="WBGene00008583">
    <property type="expression patterns" value="Expressed in larva and 3 other cell types or tissues"/>
</dbReference>
<evidence type="ECO:0000313" key="2">
    <source>
        <dbReference type="EMBL" id="CDR32728.1"/>
    </source>
</evidence>
<dbReference type="AlphaFoldDB" id="A0A061ACT8"/>
<dbReference type="GeneID" id="184205"/>
<dbReference type="HOGENOM" id="CLU_012949_4_0_1"/>
<dbReference type="WormBase" id="F08G5.5c">
    <property type="protein sequence ID" value="CE49892"/>
    <property type="gene ID" value="WBGene00008583"/>
    <property type="gene designation" value="ugt-65"/>
</dbReference>
<dbReference type="CTD" id="184205"/>
<dbReference type="KEGG" id="cel:CELE_F08G5.5"/>